<comment type="cofactor">
    <cofactor evidence="1">
        <name>Zn(2+)</name>
        <dbReference type="ChEBI" id="CHEBI:29105"/>
    </cofactor>
</comment>
<dbReference type="RefSeq" id="WP_194215059.1">
    <property type="nucleotide sequence ID" value="NZ_CP061205.1"/>
</dbReference>
<dbReference type="Proteomes" id="UP001595444">
    <property type="component" value="Unassembled WGS sequence"/>
</dbReference>
<proteinExistence type="predicted"/>
<dbReference type="PANTHER" id="PTHR37418">
    <property type="entry name" value="3-KETO-5-AMINOHEXANOATE CLEAVAGE ENZYME-RELATED"/>
    <property type="match status" value="1"/>
</dbReference>
<evidence type="ECO:0000256" key="3">
    <source>
        <dbReference type="ARBA" id="ARBA00022723"/>
    </source>
</evidence>
<dbReference type="PANTHER" id="PTHR37418:SF2">
    <property type="entry name" value="3-KETO-5-AMINOHEXANOATE CLEAVAGE ENZYME"/>
    <property type="match status" value="1"/>
</dbReference>
<evidence type="ECO:0000313" key="5">
    <source>
        <dbReference type="EMBL" id="MFC3051580.1"/>
    </source>
</evidence>
<sequence length="310" mass="33438">MPRKIIITCAVTGSIYTPTMSPHLPVTPAEIAAASIDAAKAGAAIIHLHARVPEDGRPSADPAHFMEFCPVIDAATDAVLNISTGGSSLMSLDERLAPARAISPEMCSLNMGSMNFGIFTLKRKYENWKHDWEPKLLEATRHTLFTNSYANIEDILADLGEKGGSRFEFECYDMSHIETLAYYLRQGKVKAPLYVQFVLGVMGGIGASPENLMAMKASADRLLGDAYQFSVLAAGRHQIELATLGVILGGNVRVGLEDSLTIPPGRLATSNAEQVRKIRTIIEEMGYGIATADEARTMLDLKGRGAISLA</sequence>
<keyword evidence="3" id="KW-0479">Metal-binding</keyword>
<reference evidence="6" key="1">
    <citation type="journal article" date="2019" name="Int. J. Syst. Evol. Microbiol.">
        <title>The Global Catalogue of Microorganisms (GCM) 10K type strain sequencing project: providing services to taxonomists for standard genome sequencing and annotation.</title>
        <authorList>
            <consortium name="The Broad Institute Genomics Platform"/>
            <consortium name="The Broad Institute Genome Sequencing Center for Infectious Disease"/>
            <person name="Wu L."/>
            <person name="Ma J."/>
        </authorList>
    </citation>
    <scope>NUCLEOTIDE SEQUENCE [LARGE SCALE GENOMIC DNA]</scope>
    <source>
        <strain evidence="6">KCTC 62164</strain>
    </source>
</reference>
<dbReference type="InterPro" id="IPR013785">
    <property type="entry name" value="Aldolase_TIM"/>
</dbReference>
<dbReference type="Pfam" id="PF05853">
    <property type="entry name" value="BKACE"/>
    <property type="match status" value="1"/>
</dbReference>
<evidence type="ECO:0000256" key="2">
    <source>
        <dbReference type="ARBA" id="ARBA00022679"/>
    </source>
</evidence>
<protein>
    <submittedName>
        <fullName evidence="5">3-keto-5-aminohexanoate cleavage protein</fullName>
    </submittedName>
</protein>
<gene>
    <name evidence="5" type="ORF">ACFOKA_06680</name>
</gene>
<evidence type="ECO:0000256" key="4">
    <source>
        <dbReference type="ARBA" id="ARBA00022833"/>
    </source>
</evidence>
<keyword evidence="4" id="KW-0862">Zinc</keyword>
<accession>A0ABV7D3X4</accession>
<dbReference type="Gene3D" id="3.20.20.70">
    <property type="entry name" value="Aldolase class I"/>
    <property type="match status" value="1"/>
</dbReference>
<name>A0ABV7D3X4_9PROT</name>
<dbReference type="EMBL" id="JBHRSL010000004">
    <property type="protein sequence ID" value="MFC3051580.1"/>
    <property type="molecule type" value="Genomic_DNA"/>
</dbReference>
<comment type="caution">
    <text evidence="5">The sequence shown here is derived from an EMBL/GenBank/DDBJ whole genome shotgun (WGS) entry which is preliminary data.</text>
</comment>
<dbReference type="InterPro" id="IPR008567">
    <property type="entry name" value="BKACE"/>
</dbReference>
<keyword evidence="6" id="KW-1185">Reference proteome</keyword>
<evidence type="ECO:0000313" key="6">
    <source>
        <dbReference type="Proteomes" id="UP001595444"/>
    </source>
</evidence>
<evidence type="ECO:0000256" key="1">
    <source>
        <dbReference type="ARBA" id="ARBA00001947"/>
    </source>
</evidence>
<keyword evidence="2" id="KW-0808">Transferase</keyword>
<organism evidence="5 6">
    <name type="scientific">Kordiimonas pumila</name>
    <dbReference type="NCBI Taxonomy" id="2161677"/>
    <lineage>
        <taxon>Bacteria</taxon>
        <taxon>Pseudomonadati</taxon>
        <taxon>Pseudomonadota</taxon>
        <taxon>Alphaproteobacteria</taxon>
        <taxon>Kordiimonadales</taxon>
        <taxon>Kordiimonadaceae</taxon>
        <taxon>Kordiimonas</taxon>
    </lineage>
</organism>